<comment type="caution">
    <text evidence="3">The sequence shown here is derived from an EMBL/GenBank/DDBJ whole genome shotgun (WGS) entry which is preliminary data.</text>
</comment>
<evidence type="ECO:0000256" key="2">
    <source>
        <dbReference type="SAM" id="Phobius"/>
    </source>
</evidence>
<keyword evidence="2" id="KW-0472">Membrane</keyword>
<keyword evidence="2" id="KW-1133">Transmembrane helix</keyword>
<keyword evidence="4" id="KW-1185">Reference proteome</keyword>
<dbReference type="AlphaFoldDB" id="A0AB34FZQ4"/>
<feature type="region of interest" description="Disordered" evidence="1">
    <location>
        <begin position="124"/>
        <end position="151"/>
    </location>
</feature>
<evidence type="ECO:0000256" key="1">
    <source>
        <dbReference type="SAM" id="MobiDB-lite"/>
    </source>
</evidence>
<evidence type="ECO:0000313" key="3">
    <source>
        <dbReference type="EMBL" id="KAJ6444518.1"/>
    </source>
</evidence>
<feature type="transmembrane region" description="Helical" evidence="2">
    <location>
        <begin position="12"/>
        <end position="33"/>
    </location>
</feature>
<gene>
    <name evidence="3" type="ORF">O9K51_02912</name>
</gene>
<name>A0AB34FZQ4_9HYPO</name>
<evidence type="ECO:0000313" key="4">
    <source>
        <dbReference type="Proteomes" id="UP001163105"/>
    </source>
</evidence>
<accession>A0AB34FZQ4</accession>
<sequence>MAFSLAMTQLDYSTILLFTSTIVVFVLPIFIIFPPVPVERSDVLRQTHSKLGQPLPRLAQGAREASDPDSTKTSGGASGEAWKTKIYPVLSCRGVGVQGQQQQQYAGCDHDGLYAFAVRARRAPSSGDQEQEAARGVRQGQQAKATTTTTTGVAADHQYQWQALTRGDAPPLADVEVDVWLPDPAKSSRLLGHVEGGFVVVRFPWTDHGPRGLVQVAAAKLSRGLRAVPQREMLLPLEVPSETEIDARGYRQTRVVVGGESCPALSMETEVPPELARYLGVDVVERRLGIFRLCDWPGNQRDS</sequence>
<dbReference type="EMBL" id="JAQHRD010000002">
    <property type="protein sequence ID" value="KAJ6444518.1"/>
    <property type="molecule type" value="Genomic_DNA"/>
</dbReference>
<feature type="region of interest" description="Disordered" evidence="1">
    <location>
        <begin position="50"/>
        <end position="79"/>
    </location>
</feature>
<reference evidence="3" key="1">
    <citation type="submission" date="2023-01" db="EMBL/GenBank/DDBJ databases">
        <title>The growth and conidiation of Purpureocillium lavendulum are regulated by nitrogen source and histone H3K14 acetylation.</title>
        <authorList>
            <person name="Tang P."/>
            <person name="Han J."/>
            <person name="Zhang C."/>
            <person name="Tang P."/>
            <person name="Qi F."/>
            <person name="Zhang K."/>
            <person name="Liang L."/>
        </authorList>
    </citation>
    <scope>NUCLEOTIDE SEQUENCE</scope>
    <source>
        <strain evidence="3">YMF1.00683</strain>
    </source>
</reference>
<proteinExistence type="predicted"/>
<keyword evidence="2" id="KW-0812">Transmembrane</keyword>
<organism evidence="3 4">
    <name type="scientific">Purpureocillium lavendulum</name>
    <dbReference type="NCBI Taxonomy" id="1247861"/>
    <lineage>
        <taxon>Eukaryota</taxon>
        <taxon>Fungi</taxon>
        <taxon>Dikarya</taxon>
        <taxon>Ascomycota</taxon>
        <taxon>Pezizomycotina</taxon>
        <taxon>Sordariomycetes</taxon>
        <taxon>Hypocreomycetidae</taxon>
        <taxon>Hypocreales</taxon>
        <taxon>Ophiocordycipitaceae</taxon>
        <taxon>Purpureocillium</taxon>
    </lineage>
</organism>
<protein>
    <submittedName>
        <fullName evidence="3">MOSC domain-containing protein</fullName>
    </submittedName>
</protein>
<dbReference type="Proteomes" id="UP001163105">
    <property type="component" value="Unassembled WGS sequence"/>
</dbReference>